<organism evidence="1">
    <name type="scientific">marine sediment metagenome</name>
    <dbReference type="NCBI Taxonomy" id="412755"/>
    <lineage>
        <taxon>unclassified sequences</taxon>
        <taxon>metagenomes</taxon>
        <taxon>ecological metagenomes</taxon>
    </lineage>
</organism>
<comment type="caution">
    <text evidence="1">The sequence shown here is derived from an EMBL/GenBank/DDBJ whole genome shotgun (WGS) entry which is preliminary data.</text>
</comment>
<evidence type="ECO:0000313" key="1">
    <source>
        <dbReference type="EMBL" id="KKM66820.1"/>
    </source>
</evidence>
<proteinExistence type="predicted"/>
<accession>A0A0F9LR31</accession>
<protein>
    <submittedName>
        <fullName evidence="1">Uncharacterized protein</fullName>
    </submittedName>
</protein>
<sequence>MGCDIHLYSEAKRNGKWEPAVPFVLSDWWYDTIIDEEGCEYDTDEYKARKKEFEDMSQEEILKRYGDDPRVDWEYYLDRALSDRNYCFFAILADVRNGRGFAGISTGDGFNPISEPRGLPENVSMRIKQKSDHWGIDGHSHSYFTLKELLEYDWEQETIHRGMIDEREYSRMLSTNSNSPMYWAGMYRDDTKTISNSEMIDLINGKFPRESGKDYVTEFEWGETYREAVGADYLEELCTELSQYGKPEDVRIVFWFDN</sequence>
<dbReference type="EMBL" id="LAZR01010460">
    <property type="protein sequence ID" value="KKM66820.1"/>
    <property type="molecule type" value="Genomic_DNA"/>
</dbReference>
<gene>
    <name evidence="1" type="ORF">LCGC14_1477350</name>
</gene>
<dbReference type="AlphaFoldDB" id="A0A0F9LR31"/>
<name>A0A0F9LR31_9ZZZZ</name>
<reference evidence="1" key="1">
    <citation type="journal article" date="2015" name="Nature">
        <title>Complex archaea that bridge the gap between prokaryotes and eukaryotes.</title>
        <authorList>
            <person name="Spang A."/>
            <person name="Saw J.H."/>
            <person name="Jorgensen S.L."/>
            <person name="Zaremba-Niedzwiedzka K."/>
            <person name="Martijn J."/>
            <person name="Lind A.E."/>
            <person name="van Eijk R."/>
            <person name="Schleper C."/>
            <person name="Guy L."/>
            <person name="Ettema T.J."/>
        </authorList>
    </citation>
    <scope>NUCLEOTIDE SEQUENCE</scope>
</reference>